<comment type="caution">
    <text evidence="3">The sequence shown here is derived from an EMBL/GenBank/DDBJ whole genome shotgun (WGS) entry which is preliminary data.</text>
</comment>
<sequence>MTGRNGPLDGCVALVTGASRGIGRATAIALAAQGAQCVLTARTAGGLNETDDLVAARTGRRATLLPLDLADGAKVDMLGPSLAERFGRLDILIHAAALFVTPTPLAHIRDTDWARALTINLSATMRLLRTATPMLRHAPAGRAIMLTNSSLNGPAPFHAIGATCGAGTEALVSTWQQEMADCPSFRAHLFDPGPTATRLRAQAFPAEENVALATPDSVASRIVALCTASAPG</sequence>
<dbReference type="PANTHER" id="PTHR42901">
    <property type="entry name" value="ALCOHOL DEHYDROGENASE"/>
    <property type="match status" value="1"/>
</dbReference>
<dbReference type="Pfam" id="PF00106">
    <property type="entry name" value="adh_short"/>
    <property type="match status" value="1"/>
</dbReference>
<dbReference type="SUPFAM" id="SSF51735">
    <property type="entry name" value="NAD(P)-binding Rossmann-fold domains"/>
    <property type="match status" value="1"/>
</dbReference>
<dbReference type="RefSeq" id="WP_173577218.1">
    <property type="nucleotide sequence ID" value="NZ_WOSW01000014.1"/>
</dbReference>
<comment type="similarity">
    <text evidence="1">Belongs to the short-chain dehydrogenases/reductases (SDR) family.</text>
</comment>
<dbReference type="PANTHER" id="PTHR42901:SF1">
    <property type="entry name" value="ALCOHOL DEHYDROGENASE"/>
    <property type="match status" value="1"/>
</dbReference>
<dbReference type="Proteomes" id="UP000615326">
    <property type="component" value="Unassembled WGS sequence"/>
</dbReference>
<accession>A0ABX0K8Y1</accession>
<evidence type="ECO:0000313" key="3">
    <source>
        <dbReference type="EMBL" id="NHO32686.1"/>
    </source>
</evidence>
<gene>
    <name evidence="3" type="ORF">GOB84_08945</name>
</gene>
<keyword evidence="4" id="KW-1185">Reference proteome</keyword>
<dbReference type="PRINTS" id="PR00081">
    <property type="entry name" value="GDHRDH"/>
</dbReference>
<organism evidence="3 4">
    <name type="scientific">Acetobacter fallax</name>
    <dbReference type="NCBI Taxonomy" id="1737473"/>
    <lineage>
        <taxon>Bacteria</taxon>
        <taxon>Pseudomonadati</taxon>
        <taxon>Pseudomonadota</taxon>
        <taxon>Alphaproteobacteria</taxon>
        <taxon>Acetobacterales</taxon>
        <taxon>Acetobacteraceae</taxon>
        <taxon>Acetobacter</taxon>
    </lineage>
</organism>
<reference evidence="3 4" key="1">
    <citation type="journal article" date="2020" name="Int. J. Syst. Evol. Microbiol.">
        <title>Novel acetic acid bacteria from cider fermentations: Acetobacter conturbans sp. nov. and Acetobacter fallax sp. nov.</title>
        <authorList>
            <person name="Sombolestani A.S."/>
            <person name="Cleenwerck I."/>
            <person name="Cnockaert M."/>
            <person name="Borremans W."/>
            <person name="Wieme A.D."/>
            <person name="De Vuyst L."/>
            <person name="Vandamme P."/>
        </authorList>
    </citation>
    <scope>NUCLEOTIDE SEQUENCE [LARGE SCALE GENOMIC DNA]</scope>
    <source>
        <strain evidence="3 4">LMG 1637</strain>
    </source>
</reference>
<evidence type="ECO:0000313" key="4">
    <source>
        <dbReference type="Proteomes" id="UP000615326"/>
    </source>
</evidence>
<proteinExistence type="inferred from homology"/>
<dbReference type="EMBL" id="WOSW01000014">
    <property type="protein sequence ID" value="NHO32686.1"/>
    <property type="molecule type" value="Genomic_DNA"/>
</dbReference>
<name>A0ABX0K8Y1_9PROT</name>
<protein>
    <submittedName>
        <fullName evidence="3">SDR family NAD(P)-dependent oxidoreductase</fullName>
    </submittedName>
</protein>
<evidence type="ECO:0000256" key="1">
    <source>
        <dbReference type="ARBA" id="ARBA00006484"/>
    </source>
</evidence>
<evidence type="ECO:0000256" key="2">
    <source>
        <dbReference type="ARBA" id="ARBA00023002"/>
    </source>
</evidence>
<dbReference type="Gene3D" id="3.40.50.720">
    <property type="entry name" value="NAD(P)-binding Rossmann-like Domain"/>
    <property type="match status" value="1"/>
</dbReference>
<dbReference type="InterPro" id="IPR036291">
    <property type="entry name" value="NAD(P)-bd_dom_sf"/>
</dbReference>
<dbReference type="InterPro" id="IPR002347">
    <property type="entry name" value="SDR_fam"/>
</dbReference>
<keyword evidence="2" id="KW-0560">Oxidoreductase</keyword>